<evidence type="ECO:0000256" key="6">
    <source>
        <dbReference type="ARBA" id="ARBA00066637"/>
    </source>
</evidence>
<accession>A0A090IYF2</accession>
<comment type="similarity">
    <text evidence="1 7">Belongs to the peptidase S41A family.</text>
</comment>
<dbReference type="SUPFAM" id="SSF50156">
    <property type="entry name" value="PDZ domain-like"/>
    <property type="match status" value="1"/>
</dbReference>
<sequence>MRKTHVAILVTFAIIFSSLATYTSIQIFSDDKTEIRKTEYRHLPNEFSKIEQAYELITKGYIENVDPEHLVEGAVEGMLATLGDPYSVYMNEEKAKEFNRSLDSSFEGIGAEMSEVDGKVIIVSPFKNSPAEKAGLKPFDEIVAVDGQDVKGQDLYEVTSKVRGKKGTTVSLQILREGLSEPISIEVIRDKIPIETVFSEIIEQEEKKIGYITITSFAEETGEDFLSRLNTLEKEKIDGLIIDVRGNPGGLLQSVKKIAGELVPKEKPMFQIEGRDQGQEQYFSKLAEKKPYPIAVLTDKGSASASEILAAALKEAGGYPTIGETTFGKGTVQQQVDLGDKSYIKLTMYKWLTPDGNWIHGRGIKPDIYVVQPDLYHVHPLQIDQPLSKDMNNGQVKNAQLILKSLGYEPGRVDGYYSETTETAVKRFQREHNLPDTGIINEKTVRKMEKKVAEAKRKKENDRQLQMALRYFQYQH</sequence>
<dbReference type="InterPro" id="IPR029045">
    <property type="entry name" value="ClpP/crotonase-like_dom_sf"/>
</dbReference>
<dbReference type="RefSeq" id="WP_034772553.1">
    <property type="nucleotide sequence ID" value="NZ_CCRF01000083.1"/>
</dbReference>
<dbReference type="Pfam" id="PF03572">
    <property type="entry name" value="Peptidase_S41"/>
    <property type="match status" value="1"/>
</dbReference>
<organism evidence="9 10">
    <name type="scientific">Caldibacillus thermoamylovorans</name>
    <dbReference type="NCBI Taxonomy" id="35841"/>
    <lineage>
        <taxon>Bacteria</taxon>
        <taxon>Bacillati</taxon>
        <taxon>Bacillota</taxon>
        <taxon>Bacilli</taxon>
        <taxon>Bacillales</taxon>
        <taxon>Bacillaceae</taxon>
        <taxon>Caldibacillus</taxon>
    </lineage>
</organism>
<dbReference type="SUPFAM" id="SSF47090">
    <property type="entry name" value="PGBD-like"/>
    <property type="match status" value="1"/>
</dbReference>
<dbReference type="PROSITE" id="PS50106">
    <property type="entry name" value="PDZ"/>
    <property type="match status" value="1"/>
</dbReference>
<proteinExistence type="inferred from homology"/>
<evidence type="ECO:0000313" key="10">
    <source>
        <dbReference type="Proteomes" id="UP000040576"/>
    </source>
</evidence>
<evidence type="ECO:0000313" key="9">
    <source>
        <dbReference type="EMBL" id="CEE02752.1"/>
    </source>
</evidence>
<keyword evidence="4 7" id="KW-0720">Serine protease</keyword>
<evidence type="ECO:0000256" key="3">
    <source>
        <dbReference type="ARBA" id="ARBA00022801"/>
    </source>
</evidence>
<name>A0A090IYF2_9BACI</name>
<dbReference type="SUPFAM" id="SSF52096">
    <property type="entry name" value="ClpP/crotonase"/>
    <property type="match status" value="1"/>
</dbReference>
<dbReference type="PANTHER" id="PTHR32060">
    <property type="entry name" value="TAIL-SPECIFIC PROTEASE"/>
    <property type="match status" value="1"/>
</dbReference>
<dbReference type="EMBL" id="CCRF01000083">
    <property type="protein sequence ID" value="CEE02752.1"/>
    <property type="molecule type" value="Genomic_DNA"/>
</dbReference>
<dbReference type="InterPro" id="IPR055210">
    <property type="entry name" value="CtpA/B_N"/>
</dbReference>
<reference evidence="9 10" key="1">
    <citation type="submission" date="2014-07" db="EMBL/GenBank/DDBJ databases">
        <authorList>
            <person name="Wibberg Daniel"/>
        </authorList>
    </citation>
    <scope>NUCLEOTIDE SEQUENCE [LARGE SCALE GENOMIC DNA]</scope>
</reference>
<dbReference type="InterPro" id="IPR004447">
    <property type="entry name" value="Peptidase_S41A"/>
</dbReference>
<protein>
    <recommendedName>
        <fullName evidence="6">C-terminal processing peptidase</fullName>
        <ecNumber evidence="6">3.4.21.102</ecNumber>
    </recommendedName>
</protein>
<dbReference type="GO" id="GO:0006508">
    <property type="term" value="P:proteolysis"/>
    <property type="evidence" value="ECO:0007669"/>
    <property type="project" value="UniProtKB-KW"/>
</dbReference>
<dbReference type="PANTHER" id="PTHR32060:SF29">
    <property type="entry name" value="CARBOXY-TERMINAL PROCESSING PROTEASE CTPB"/>
    <property type="match status" value="1"/>
</dbReference>
<dbReference type="Pfam" id="PF01471">
    <property type="entry name" value="PG_binding_1"/>
    <property type="match status" value="1"/>
</dbReference>
<evidence type="ECO:0000259" key="8">
    <source>
        <dbReference type="PROSITE" id="PS50106"/>
    </source>
</evidence>
<dbReference type="InterPro" id="IPR036034">
    <property type="entry name" value="PDZ_sf"/>
</dbReference>
<dbReference type="InterPro" id="IPR036366">
    <property type="entry name" value="PGBDSf"/>
</dbReference>
<dbReference type="GeneID" id="92962351"/>
<dbReference type="Proteomes" id="UP000040576">
    <property type="component" value="Unassembled WGS sequence"/>
</dbReference>
<dbReference type="CDD" id="cd06782">
    <property type="entry name" value="cpPDZ_CPP-like"/>
    <property type="match status" value="1"/>
</dbReference>
<dbReference type="InterPro" id="IPR001478">
    <property type="entry name" value="PDZ"/>
</dbReference>
<dbReference type="SMART" id="SM00228">
    <property type="entry name" value="PDZ"/>
    <property type="match status" value="1"/>
</dbReference>
<dbReference type="EC" id="3.4.21.102" evidence="6"/>
<dbReference type="NCBIfam" id="TIGR00225">
    <property type="entry name" value="prc"/>
    <property type="match status" value="1"/>
</dbReference>
<comment type="catalytic activity">
    <reaction evidence="5">
        <text>The enzyme shows specific recognition of a C-terminal tripeptide, Xaa-Yaa-Zaa, in which Xaa is preferably Ala or Leu, Yaa is preferably Ala or Tyr, and Zaa is preferably Ala, but then cleaves at a variable distance from the C-terminus. A typical cleavage is -Ala-Ala-|-Arg-Ala-Ala-Lys-Glu-Asn-Tyr-Ala-Leu-Ala-Ala.</text>
        <dbReference type="EC" id="3.4.21.102"/>
    </reaction>
</comment>
<evidence type="ECO:0000256" key="2">
    <source>
        <dbReference type="ARBA" id="ARBA00022670"/>
    </source>
</evidence>
<dbReference type="Pfam" id="PF13180">
    <property type="entry name" value="PDZ_2"/>
    <property type="match status" value="1"/>
</dbReference>
<keyword evidence="10" id="KW-1185">Reference proteome</keyword>
<keyword evidence="2 7" id="KW-0645">Protease</keyword>
<dbReference type="InterPro" id="IPR005151">
    <property type="entry name" value="Tail-specific_protease"/>
</dbReference>
<dbReference type="InterPro" id="IPR002477">
    <property type="entry name" value="Peptidoglycan-bd-like"/>
</dbReference>
<dbReference type="CDD" id="cd07560">
    <property type="entry name" value="Peptidase_S41_CPP"/>
    <property type="match status" value="1"/>
</dbReference>
<gene>
    <name evidence="9" type="primary">ctpB</name>
    <name evidence="9" type="ORF">BT1A1_2963</name>
</gene>
<dbReference type="Gene3D" id="3.90.226.10">
    <property type="entry name" value="2-enoyl-CoA Hydratase, Chain A, domain 1"/>
    <property type="match status" value="1"/>
</dbReference>
<evidence type="ECO:0000256" key="1">
    <source>
        <dbReference type="ARBA" id="ARBA00009179"/>
    </source>
</evidence>
<dbReference type="Gene3D" id="3.30.750.44">
    <property type="match status" value="1"/>
</dbReference>
<dbReference type="Pfam" id="PF22694">
    <property type="entry name" value="CtpB_N-like"/>
    <property type="match status" value="1"/>
</dbReference>
<dbReference type="Gene3D" id="1.10.101.10">
    <property type="entry name" value="PGBD-like superfamily/PGBD"/>
    <property type="match status" value="1"/>
</dbReference>
<dbReference type="InterPro" id="IPR036365">
    <property type="entry name" value="PGBD-like_sf"/>
</dbReference>
<dbReference type="Gene3D" id="2.30.42.10">
    <property type="match status" value="1"/>
</dbReference>
<dbReference type="FunFam" id="3.30.750.44:FF:000001">
    <property type="entry name" value="S41 family peptidase"/>
    <property type="match status" value="1"/>
</dbReference>
<dbReference type="AlphaFoldDB" id="A0A090IYF2"/>
<dbReference type="GO" id="GO:0004252">
    <property type="term" value="F:serine-type endopeptidase activity"/>
    <property type="evidence" value="ECO:0007669"/>
    <property type="project" value="UniProtKB-EC"/>
</dbReference>
<feature type="domain" description="PDZ" evidence="8">
    <location>
        <begin position="95"/>
        <end position="163"/>
    </location>
</feature>
<keyword evidence="3 7" id="KW-0378">Hydrolase</keyword>
<evidence type="ECO:0000256" key="4">
    <source>
        <dbReference type="ARBA" id="ARBA00022825"/>
    </source>
</evidence>
<dbReference type="GO" id="GO:0007165">
    <property type="term" value="P:signal transduction"/>
    <property type="evidence" value="ECO:0007669"/>
    <property type="project" value="TreeGrafter"/>
</dbReference>
<dbReference type="SMART" id="SM00245">
    <property type="entry name" value="TSPc"/>
    <property type="match status" value="1"/>
</dbReference>
<evidence type="ECO:0000256" key="7">
    <source>
        <dbReference type="RuleBase" id="RU004404"/>
    </source>
</evidence>
<evidence type="ECO:0000256" key="5">
    <source>
        <dbReference type="ARBA" id="ARBA00051784"/>
    </source>
</evidence>
<dbReference type="GO" id="GO:0030288">
    <property type="term" value="C:outer membrane-bounded periplasmic space"/>
    <property type="evidence" value="ECO:0007669"/>
    <property type="project" value="TreeGrafter"/>
</dbReference>
<dbReference type="FunFam" id="2.30.42.10:FF:000063">
    <property type="entry name" value="Peptidase, S41 family"/>
    <property type="match status" value="1"/>
</dbReference>